<keyword evidence="5" id="KW-1185">Reference proteome</keyword>
<dbReference type="InterPro" id="IPR036389">
    <property type="entry name" value="RNase_III_sf"/>
</dbReference>
<reference evidence="4 5" key="1">
    <citation type="submission" date="2018-06" db="EMBL/GenBank/DDBJ databases">
        <title>Comparative genomics reveals the genomic features of Rhizophagus irregularis, R. cerebriforme, R. diaphanum and Gigaspora rosea, and their symbiotic lifestyle signature.</title>
        <authorList>
            <person name="Morin E."/>
            <person name="San Clemente H."/>
            <person name="Chen E.C.H."/>
            <person name="De La Providencia I."/>
            <person name="Hainaut M."/>
            <person name="Kuo A."/>
            <person name="Kohler A."/>
            <person name="Murat C."/>
            <person name="Tang N."/>
            <person name="Roy S."/>
            <person name="Loubradou J."/>
            <person name="Henrissat B."/>
            <person name="Grigoriev I.V."/>
            <person name="Corradi N."/>
            <person name="Roux C."/>
            <person name="Martin F.M."/>
        </authorList>
    </citation>
    <scope>NUCLEOTIDE SEQUENCE [LARGE SCALE GENOMIC DNA]</scope>
    <source>
        <strain evidence="4 5">DAOM 227022</strain>
    </source>
</reference>
<dbReference type="EMBL" id="QKYT01000330">
    <property type="protein sequence ID" value="RIA87032.1"/>
    <property type="molecule type" value="Genomic_DNA"/>
</dbReference>
<organism evidence="4 5">
    <name type="scientific">Glomus cerebriforme</name>
    <dbReference type="NCBI Taxonomy" id="658196"/>
    <lineage>
        <taxon>Eukaryota</taxon>
        <taxon>Fungi</taxon>
        <taxon>Fungi incertae sedis</taxon>
        <taxon>Mucoromycota</taxon>
        <taxon>Glomeromycotina</taxon>
        <taxon>Glomeromycetes</taxon>
        <taxon>Glomerales</taxon>
        <taxon>Glomeraceae</taxon>
        <taxon>Glomus</taxon>
    </lineage>
</organism>
<keyword evidence="1" id="KW-0694">RNA-binding</keyword>
<dbReference type="SUPFAM" id="SSF69065">
    <property type="entry name" value="RNase III domain-like"/>
    <property type="match status" value="1"/>
</dbReference>
<gene>
    <name evidence="4" type="ORF">C1645_740421</name>
</gene>
<dbReference type="InterPro" id="IPR000999">
    <property type="entry name" value="RNase_III_dom"/>
</dbReference>
<dbReference type="STRING" id="658196.A0A397SMX6"/>
<evidence type="ECO:0000256" key="2">
    <source>
        <dbReference type="SAM" id="MobiDB-lite"/>
    </source>
</evidence>
<feature type="region of interest" description="Disordered" evidence="2">
    <location>
        <begin position="251"/>
        <end position="274"/>
    </location>
</feature>
<feature type="domain" description="RNase III" evidence="3">
    <location>
        <begin position="104"/>
        <end position="176"/>
    </location>
</feature>
<dbReference type="GO" id="GO:0003723">
    <property type="term" value="F:RNA binding"/>
    <property type="evidence" value="ECO:0007669"/>
    <property type="project" value="UniProtKB-KW"/>
</dbReference>
<protein>
    <recommendedName>
        <fullName evidence="3">RNase III domain-containing protein</fullName>
    </recommendedName>
</protein>
<dbReference type="GO" id="GO:0006396">
    <property type="term" value="P:RNA processing"/>
    <property type="evidence" value="ECO:0007669"/>
    <property type="project" value="InterPro"/>
</dbReference>
<sequence>MFSQYSKSVETKIKSLISRIAKSSLNPSFPSGNKKLPPIKDTYLLLTALKTYGNYNTSENSHHTFTRLAFLGDSILGYNGTKIFYFSFECLTLVSNIIFTFSKVTDHLHEKFPSYSNGKLTLYRSMLVSSSQLSTFARQWGLDEIAKVDLTLAKKNNRILGEALEAYIGAFYLDCCQMYGVSDAHMKKLHQAAIKAMIKEIEVTDGANNTKSESDKQEMNLIPGGAANRKSKSAIILKAENPNTKITDTINQSKSLENPTQTKNTSIKSKNTQELTQQQIKAKEKIKKKQLKESLISHDLVTKNISKKIESNHQMLKELKRQKRKQAELKKLSVKQLLTRLRRLV</sequence>
<name>A0A397SMX6_9GLOM</name>
<dbReference type="GO" id="GO:0005634">
    <property type="term" value="C:nucleus"/>
    <property type="evidence" value="ECO:0007669"/>
    <property type="project" value="TreeGrafter"/>
</dbReference>
<dbReference type="Gene3D" id="1.10.1520.10">
    <property type="entry name" value="Ribonuclease III domain"/>
    <property type="match status" value="1"/>
</dbReference>
<accession>A0A397SMX6</accession>
<dbReference type="OrthoDB" id="2448703at2759"/>
<proteinExistence type="predicted"/>
<evidence type="ECO:0000313" key="4">
    <source>
        <dbReference type="EMBL" id="RIA87032.1"/>
    </source>
</evidence>
<dbReference type="AlphaFoldDB" id="A0A397SMX6"/>
<dbReference type="PROSITE" id="PS50142">
    <property type="entry name" value="RNASE_3_2"/>
    <property type="match status" value="2"/>
</dbReference>
<dbReference type="SMART" id="SM00535">
    <property type="entry name" value="RIBOc"/>
    <property type="match status" value="1"/>
</dbReference>
<dbReference type="PANTHER" id="PTHR11207">
    <property type="entry name" value="RIBONUCLEASE III"/>
    <property type="match status" value="1"/>
</dbReference>
<dbReference type="CDD" id="cd00593">
    <property type="entry name" value="RIBOc"/>
    <property type="match status" value="1"/>
</dbReference>
<comment type="caution">
    <text evidence="4">The sequence shown here is derived from an EMBL/GenBank/DDBJ whole genome shotgun (WGS) entry which is preliminary data.</text>
</comment>
<evidence type="ECO:0000259" key="3">
    <source>
        <dbReference type="PROSITE" id="PS50142"/>
    </source>
</evidence>
<dbReference type="PANTHER" id="PTHR11207:SF0">
    <property type="entry name" value="RIBONUCLEASE 3"/>
    <property type="match status" value="1"/>
</dbReference>
<dbReference type="GO" id="GO:0004525">
    <property type="term" value="F:ribonuclease III activity"/>
    <property type="evidence" value="ECO:0007669"/>
    <property type="project" value="InterPro"/>
</dbReference>
<dbReference type="Proteomes" id="UP000265703">
    <property type="component" value="Unassembled WGS sequence"/>
</dbReference>
<dbReference type="Pfam" id="PF14622">
    <property type="entry name" value="Ribonucleas_3_3"/>
    <property type="match status" value="1"/>
</dbReference>
<evidence type="ECO:0000256" key="1">
    <source>
        <dbReference type="ARBA" id="ARBA00022884"/>
    </source>
</evidence>
<feature type="domain" description="RNase III" evidence="3">
    <location>
        <begin position="55"/>
        <end position="88"/>
    </location>
</feature>
<evidence type="ECO:0000313" key="5">
    <source>
        <dbReference type="Proteomes" id="UP000265703"/>
    </source>
</evidence>